<proteinExistence type="inferred from homology"/>
<dbReference type="Pfam" id="PF00730">
    <property type="entry name" value="HhH-GPD"/>
    <property type="match status" value="1"/>
</dbReference>
<dbReference type="Gene3D" id="3.90.79.10">
    <property type="entry name" value="Nucleoside Triphosphate Pyrophosphohydrolase"/>
    <property type="match status" value="1"/>
</dbReference>
<dbReference type="AlphaFoldDB" id="A0AAP4B812"/>
<keyword evidence="10 14" id="KW-0408">Iron</keyword>
<evidence type="ECO:0000256" key="10">
    <source>
        <dbReference type="ARBA" id="ARBA00023004"/>
    </source>
</evidence>
<dbReference type="Pfam" id="PF00633">
    <property type="entry name" value="HHH"/>
    <property type="match status" value="1"/>
</dbReference>
<dbReference type="SMART" id="SM00478">
    <property type="entry name" value="ENDO3c"/>
    <property type="match status" value="1"/>
</dbReference>
<evidence type="ECO:0000256" key="3">
    <source>
        <dbReference type="ARBA" id="ARBA00008343"/>
    </source>
</evidence>
<dbReference type="FunFam" id="1.10.340.30:FF:000002">
    <property type="entry name" value="Adenine DNA glycosylase"/>
    <property type="match status" value="1"/>
</dbReference>
<evidence type="ECO:0000256" key="13">
    <source>
        <dbReference type="ARBA" id="ARBA00023295"/>
    </source>
</evidence>
<dbReference type="PANTHER" id="PTHR42944:SF1">
    <property type="entry name" value="ADENINE DNA GLYCOSYLASE"/>
    <property type="match status" value="1"/>
</dbReference>
<dbReference type="PROSITE" id="PS01155">
    <property type="entry name" value="ENDONUCLEASE_III_2"/>
    <property type="match status" value="1"/>
</dbReference>
<dbReference type="GO" id="GO:0035485">
    <property type="term" value="F:adenine/guanine mispair binding"/>
    <property type="evidence" value="ECO:0007669"/>
    <property type="project" value="TreeGrafter"/>
</dbReference>
<comment type="catalytic activity">
    <reaction evidence="1 14">
        <text>Hydrolyzes free adenine bases from 7,8-dihydro-8-oxoguanine:adenine mismatched double-stranded DNA, leaving an apurinic site.</text>
        <dbReference type="EC" id="3.2.2.31"/>
    </reaction>
</comment>
<evidence type="ECO:0000256" key="9">
    <source>
        <dbReference type="ARBA" id="ARBA00022801"/>
    </source>
</evidence>
<keyword evidence="12" id="KW-0234">DNA repair</keyword>
<evidence type="ECO:0000256" key="11">
    <source>
        <dbReference type="ARBA" id="ARBA00023014"/>
    </source>
</evidence>
<dbReference type="InterPro" id="IPR044298">
    <property type="entry name" value="MIG/MutY"/>
</dbReference>
<dbReference type="GO" id="GO:0006284">
    <property type="term" value="P:base-excision repair"/>
    <property type="evidence" value="ECO:0007669"/>
    <property type="project" value="UniProtKB-UniRule"/>
</dbReference>
<reference evidence="16 17" key="1">
    <citation type="submission" date="2023-05" db="EMBL/GenBank/DDBJ databases">
        <title>[ruminococcus] sp. nov., isolated from a pig farm feces dump.</title>
        <authorList>
            <person name="Chang Y.-H."/>
        </authorList>
    </citation>
    <scope>NUCLEOTIDE SEQUENCE [LARGE SCALE GENOMIC DNA]</scope>
    <source>
        <strain evidence="16 17">YH-rum2234</strain>
    </source>
</reference>
<dbReference type="Pfam" id="PF14815">
    <property type="entry name" value="NUDIX_4"/>
    <property type="match status" value="1"/>
</dbReference>
<evidence type="ECO:0000256" key="4">
    <source>
        <dbReference type="ARBA" id="ARBA00012045"/>
    </source>
</evidence>
<dbReference type="InterPro" id="IPR003265">
    <property type="entry name" value="HhH-GPD_domain"/>
</dbReference>
<feature type="domain" description="HhH-GPD" evidence="15">
    <location>
        <begin position="65"/>
        <end position="216"/>
    </location>
</feature>
<dbReference type="CDD" id="cd03431">
    <property type="entry name" value="NUDIX_DNA_Glycosylase_C-MutY"/>
    <property type="match status" value="1"/>
</dbReference>
<dbReference type="Gene3D" id="1.10.1670.10">
    <property type="entry name" value="Helix-hairpin-Helix base-excision DNA repair enzymes (C-terminal)"/>
    <property type="match status" value="1"/>
</dbReference>
<dbReference type="InterPro" id="IPR029119">
    <property type="entry name" value="MutY_C"/>
</dbReference>
<keyword evidence="6" id="KW-0004">4Fe-4S</keyword>
<dbReference type="InterPro" id="IPR011257">
    <property type="entry name" value="DNA_glycosylase"/>
</dbReference>
<dbReference type="RefSeq" id="WP_283229444.1">
    <property type="nucleotide sequence ID" value="NZ_JASGBQ010000001.1"/>
</dbReference>
<keyword evidence="11" id="KW-0411">Iron-sulfur</keyword>
<protein>
    <recommendedName>
        <fullName evidence="5 14">Adenine DNA glycosylase</fullName>
        <ecNumber evidence="4 14">3.2.2.31</ecNumber>
    </recommendedName>
</protein>
<comment type="cofactor">
    <cofactor evidence="14">
        <name>[4Fe-4S] cluster</name>
        <dbReference type="ChEBI" id="CHEBI:49883"/>
    </cofactor>
    <text evidence="14">Binds 1 [4Fe-4S] cluster.</text>
</comment>
<evidence type="ECO:0000256" key="7">
    <source>
        <dbReference type="ARBA" id="ARBA00022723"/>
    </source>
</evidence>
<dbReference type="Gene3D" id="1.10.340.30">
    <property type="entry name" value="Hypothetical protein, domain 2"/>
    <property type="match status" value="1"/>
</dbReference>
<accession>A0AAP4B812</accession>
<keyword evidence="9" id="KW-0378">Hydrolase</keyword>
<comment type="caution">
    <text evidence="16">The sequence shown here is derived from an EMBL/GenBank/DDBJ whole genome shotgun (WGS) entry which is preliminary data.</text>
</comment>
<dbReference type="EMBL" id="JASGBQ010000001">
    <property type="protein sequence ID" value="MDI9240932.1"/>
    <property type="molecule type" value="Genomic_DNA"/>
</dbReference>
<comment type="similarity">
    <text evidence="3 14">Belongs to the Nth/MutY family.</text>
</comment>
<dbReference type="SUPFAM" id="SSF55811">
    <property type="entry name" value="Nudix"/>
    <property type="match status" value="1"/>
</dbReference>
<dbReference type="InterPro" id="IPR023170">
    <property type="entry name" value="HhH_base_excis_C"/>
</dbReference>
<dbReference type="Proteomes" id="UP001300383">
    <property type="component" value="Unassembled WGS sequence"/>
</dbReference>
<sequence>MSTEQRAGWLYADMEIVEKEDALLSPEERMAEAVEPLLFWFQKNARILPWREEPTPYHVWISEIMLQQTRVEAVKDYYRRFLEALPDIQALAQVPEERLLKLWEGLGYYNRARNLKKAAEETVNRYGGELPASYEELVSLPGIGSYTAGAIASIAFGIPVPAVDGNVLRVTARLMADTDDILKQSVKRRTEALLQKIMPRDEAGAFNQALMEIGALVCVPNGAPHCSRCPLEGLCLACRYGKTDVIPVKTPKKARTIEERTIFAVARGSEVLLRKRPEKGLLAGLYELPGASGYLTEQEALDFLGLEEKDAVVLEKLPEARHIFSHVEWRMQGYYISLRDEAQTKAGFFAERETAREAYALPGAFRAYAAYLFDRKS</sequence>
<dbReference type="PANTHER" id="PTHR42944">
    <property type="entry name" value="ADENINE DNA GLYCOSYLASE"/>
    <property type="match status" value="1"/>
</dbReference>
<evidence type="ECO:0000256" key="8">
    <source>
        <dbReference type="ARBA" id="ARBA00022763"/>
    </source>
</evidence>
<dbReference type="GO" id="GO:0006298">
    <property type="term" value="P:mismatch repair"/>
    <property type="evidence" value="ECO:0007669"/>
    <property type="project" value="TreeGrafter"/>
</dbReference>
<evidence type="ECO:0000256" key="1">
    <source>
        <dbReference type="ARBA" id="ARBA00000843"/>
    </source>
</evidence>
<dbReference type="EC" id="3.2.2.31" evidence="4 14"/>
<dbReference type="CDD" id="cd00056">
    <property type="entry name" value="ENDO3c"/>
    <property type="match status" value="1"/>
</dbReference>
<keyword evidence="17" id="KW-1185">Reference proteome</keyword>
<dbReference type="InterPro" id="IPR004036">
    <property type="entry name" value="Endonuclease-III-like_CS2"/>
</dbReference>
<comment type="function">
    <text evidence="2">Adenine glycosylase active on G-A mispairs. MutY also corrects error-prone DNA synthesis past GO lesions which are due to the oxidatively damaged form of guanine: 7,8-dihydro-8-oxoguanine (8-oxo-dGTP).</text>
</comment>
<dbReference type="GO" id="GO:0051539">
    <property type="term" value="F:4 iron, 4 sulfur cluster binding"/>
    <property type="evidence" value="ECO:0007669"/>
    <property type="project" value="UniProtKB-UniRule"/>
</dbReference>
<dbReference type="GO" id="GO:0046872">
    <property type="term" value="F:metal ion binding"/>
    <property type="evidence" value="ECO:0007669"/>
    <property type="project" value="UniProtKB-UniRule"/>
</dbReference>
<gene>
    <name evidence="16" type="primary">mutY</name>
    <name evidence="16" type="ORF">QJ036_00375</name>
</gene>
<dbReference type="InterPro" id="IPR015797">
    <property type="entry name" value="NUDIX_hydrolase-like_dom_sf"/>
</dbReference>
<dbReference type="InterPro" id="IPR000445">
    <property type="entry name" value="HhH_motif"/>
</dbReference>
<keyword evidence="13 14" id="KW-0326">Glycosidase</keyword>
<evidence type="ECO:0000256" key="2">
    <source>
        <dbReference type="ARBA" id="ARBA00002933"/>
    </source>
</evidence>
<evidence type="ECO:0000313" key="17">
    <source>
        <dbReference type="Proteomes" id="UP001300383"/>
    </source>
</evidence>
<evidence type="ECO:0000256" key="14">
    <source>
        <dbReference type="RuleBase" id="RU365096"/>
    </source>
</evidence>
<dbReference type="GO" id="GO:0000701">
    <property type="term" value="F:purine-specific mismatch base pair DNA N-glycosylase activity"/>
    <property type="evidence" value="ECO:0007669"/>
    <property type="project" value="UniProtKB-EC"/>
</dbReference>
<name>A0AAP4B812_9FIRM</name>
<keyword evidence="8 14" id="KW-0227">DNA damage</keyword>
<evidence type="ECO:0000313" key="16">
    <source>
        <dbReference type="EMBL" id="MDI9240932.1"/>
    </source>
</evidence>
<dbReference type="SUPFAM" id="SSF48150">
    <property type="entry name" value="DNA-glycosylase"/>
    <property type="match status" value="1"/>
</dbReference>
<evidence type="ECO:0000256" key="5">
    <source>
        <dbReference type="ARBA" id="ARBA00022023"/>
    </source>
</evidence>
<dbReference type="GO" id="GO:0034039">
    <property type="term" value="F:8-oxo-7,8-dihydroguanine DNA N-glycosylase activity"/>
    <property type="evidence" value="ECO:0007669"/>
    <property type="project" value="TreeGrafter"/>
</dbReference>
<organism evidence="16 17">
    <name type="scientific">Fusibacillus kribbianus</name>
    <dbReference type="NCBI Taxonomy" id="3044208"/>
    <lineage>
        <taxon>Bacteria</taxon>
        <taxon>Bacillati</taxon>
        <taxon>Bacillota</taxon>
        <taxon>Clostridia</taxon>
        <taxon>Lachnospirales</taxon>
        <taxon>Lachnospiraceae</taxon>
        <taxon>Fusibacillus</taxon>
    </lineage>
</organism>
<keyword evidence="7" id="KW-0479">Metal-binding</keyword>
<dbReference type="InterPro" id="IPR005760">
    <property type="entry name" value="A/G_AdeGlyc_MutY"/>
</dbReference>
<dbReference type="NCBIfam" id="TIGR01084">
    <property type="entry name" value="mutY"/>
    <property type="match status" value="1"/>
</dbReference>
<evidence type="ECO:0000256" key="12">
    <source>
        <dbReference type="ARBA" id="ARBA00023204"/>
    </source>
</evidence>
<dbReference type="GO" id="GO:0032357">
    <property type="term" value="F:oxidized purine DNA binding"/>
    <property type="evidence" value="ECO:0007669"/>
    <property type="project" value="TreeGrafter"/>
</dbReference>
<evidence type="ECO:0000256" key="6">
    <source>
        <dbReference type="ARBA" id="ARBA00022485"/>
    </source>
</evidence>
<evidence type="ECO:0000259" key="15">
    <source>
        <dbReference type="SMART" id="SM00478"/>
    </source>
</evidence>